<dbReference type="Gene3D" id="2.160.20.160">
    <property type="match status" value="1"/>
</dbReference>
<evidence type="ECO:0000256" key="1">
    <source>
        <dbReference type="ARBA" id="ARBA00022837"/>
    </source>
</evidence>
<dbReference type="GO" id="GO:0005509">
    <property type="term" value="F:calcium ion binding"/>
    <property type="evidence" value="ECO:0007669"/>
    <property type="project" value="InterPro"/>
</dbReference>
<dbReference type="AlphaFoldDB" id="Q68VA9"/>
<feature type="domain" description="DUF4214" evidence="2">
    <location>
        <begin position="356"/>
        <end position="410"/>
    </location>
</feature>
<keyword evidence="1" id="KW-0106">Calcium</keyword>
<organism evidence="3">
    <name type="scientific">Pseudomonas putida</name>
    <name type="common">Arthrobacter siderocapsulatus</name>
    <dbReference type="NCBI Taxonomy" id="303"/>
    <lineage>
        <taxon>Bacteria</taxon>
        <taxon>Pseudomonadati</taxon>
        <taxon>Pseudomonadota</taxon>
        <taxon>Gammaproteobacteria</taxon>
        <taxon>Pseudomonadales</taxon>
        <taxon>Pseudomonadaceae</taxon>
        <taxon>Pseudomonas</taxon>
    </lineage>
</organism>
<name>Q68VA9_PSEPU</name>
<dbReference type="InterPro" id="IPR011049">
    <property type="entry name" value="Serralysin-like_metalloprot_C"/>
</dbReference>
<dbReference type="SMR" id="Q68VA9"/>
<dbReference type="InterPro" id="IPR025282">
    <property type="entry name" value="DUF4214"/>
</dbReference>
<feature type="domain" description="DUF4214" evidence="2">
    <location>
        <begin position="411"/>
        <end position="462"/>
    </location>
</feature>
<dbReference type="SUPFAM" id="SSF51120">
    <property type="entry name" value="beta-Roll"/>
    <property type="match status" value="1"/>
</dbReference>
<dbReference type="Pfam" id="PF13946">
    <property type="entry name" value="DUF4214"/>
    <property type="match status" value="3"/>
</dbReference>
<feature type="domain" description="DUF4214" evidence="2">
    <location>
        <begin position="292"/>
        <end position="355"/>
    </location>
</feature>
<evidence type="ECO:0000313" key="3">
    <source>
        <dbReference type="EMBL" id="CAH04619.1"/>
    </source>
</evidence>
<reference evidence="3" key="1">
    <citation type="journal article" date="2004" name="J. Bacteriol.">
        <title>Cloning and expression of afpA, a gene encoding an antifreeze protein from the arctic plant growth-promoting rhizobacterium Pseudomonas putida GR12-2.</title>
        <authorList>
            <person name="Muryoi N."/>
            <person name="Sato M."/>
            <person name="Kaneko S."/>
            <person name="Kawahara H."/>
            <person name="Obata H."/>
            <person name="Yaish M.W."/>
            <person name="Griffith M."/>
            <person name="Glick B.R."/>
        </authorList>
    </citation>
    <scope>NUCLEOTIDE SEQUENCE</scope>
</reference>
<gene>
    <name evidence="3" type="primary">afpA</name>
</gene>
<dbReference type="EMBL" id="AJ784158">
    <property type="protein sequence ID" value="CAH04619.1"/>
    <property type="molecule type" value="Genomic_DNA"/>
</dbReference>
<dbReference type="Gene3D" id="1.10.3130.20">
    <property type="entry name" value="Phycobilisome linker domain"/>
    <property type="match status" value="2"/>
</dbReference>
<accession>Q68VA9</accession>
<dbReference type="Pfam" id="PF00353">
    <property type="entry name" value="HemolysinCabind"/>
    <property type="match status" value="1"/>
</dbReference>
<evidence type="ECO:0000259" key="2">
    <source>
        <dbReference type="Pfam" id="PF13946"/>
    </source>
</evidence>
<protein>
    <submittedName>
        <fullName evidence="3">Antifreeze protein</fullName>
    </submittedName>
</protein>
<proteinExistence type="predicted"/>
<sequence>MQYDSPITNTEFQTFLTTSSISDDTAAAISTLLNLDSADTINLASWDGVNAPEIPTGQEGAADVVIVNVPGAATDLVPVEIPDSLNSAKAFIFDSNASLAVTFDAPVAAESASLARVAADTTAGIEFLVTTGAGNDVITVNGDQNSYIDAGNGNDTIVTGNGNNTVVAGAGNNNVTTGTGNDTIILSGTGHTDIVNTGAGYDVVQLDGSAADYTITAGNSNNVTLTGAQTAAITGAEFLTFADGSSVALAQSEAEASALRLYEGILGRDADQGGAQNFIAQVEAGTALTDIANSFLNSAEFGGAATEASIDSLYTSLLGRGADTAGSDSWEAIIANGGSLADVAAGIAGSAEAQEQDQSNGTFVDSLYLNALGRPSDEAGHDAWVAQLFNGASRAEVAAGIVGSAEAAEKINSDFIDALYLSATGRASDEAGKAGWTEVLANGGTQADVAIGIVGSQEAIAHNDNVVVLHGAV</sequence>
<dbReference type="InterPro" id="IPR038255">
    <property type="entry name" value="PBS_linker_sf"/>
</dbReference>
<dbReference type="InterPro" id="IPR001343">
    <property type="entry name" value="Hemolysn_Ca-bd"/>
</dbReference>